<comment type="caution">
    <text evidence="2">The sequence shown here is derived from an EMBL/GenBank/DDBJ whole genome shotgun (WGS) entry which is preliminary data.</text>
</comment>
<feature type="transmembrane region" description="Helical" evidence="1">
    <location>
        <begin position="157"/>
        <end position="172"/>
    </location>
</feature>
<protein>
    <submittedName>
        <fullName evidence="2">Uncharacterized protein</fullName>
    </submittedName>
</protein>
<evidence type="ECO:0000313" key="2">
    <source>
        <dbReference type="EMBL" id="MPY65414.1"/>
    </source>
</evidence>
<keyword evidence="1" id="KW-0812">Transmembrane</keyword>
<feature type="transmembrane region" description="Helical" evidence="1">
    <location>
        <begin position="92"/>
        <end position="120"/>
    </location>
</feature>
<gene>
    <name evidence="2" type="ORF">F8S09_01735</name>
</gene>
<feature type="transmembrane region" description="Helical" evidence="1">
    <location>
        <begin position="132"/>
        <end position="150"/>
    </location>
</feature>
<organism evidence="2 3">
    <name type="scientific">Deinococcus terrestris</name>
    <dbReference type="NCBI Taxonomy" id="2651870"/>
    <lineage>
        <taxon>Bacteria</taxon>
        <taxon>Thermotogati</taxon>
        <taxon>Deinococcota</taxon>
        <taxon>Deinococci</taxon>
        <taxon>Deinococcales</taxon>
        <taxon>Deinococcaceae</taxon>
        <taxon>Deinococcus</taxon>
    </lineage>
</organism>
<dbReference type="AlphaFoldDB" id="A0A7X1NU68"/>
<dbReference type="Proteomes" id="UP000484842">
    <property type="component" value="Unassembled WGS sequence"/>
</dbReference>
<evidence type="ECO:0000256" key="1">
    <source>
        <dbReference type="SAM" id="Phobius"/>
    </source>
</evidence>
<name>A0A7X1NU68_9DEIO</name>
<reference evidence="2 3" key="1">
    <citation type="submission" date="2019-10" db="EMBL/GenBank/DDBJ databases">
        <title>Deinococcus sp. isolated from soil.</title>
        <authorList>
            <person name="Li Y."/>
            <person name="Wang J."/>
        </authorList>
    </citation>
    <scope>NUCLEOTIDE SEQUENCE [LARGE SCALE GENOMIC DNA]</scope>
    <source>
        <strain evidence="2 3">SDU3-2</strain>
    </source>
</reference>
<feature type="transmembrane region" description="Helical" evidence="1">
    <location>
        <begin position="28"/>
        <end position="47"/>
    </location>
</feature>
<sequence>MTMNLPNPADHARLQSLTQAYSRFSHNALGLGHFYGAAVLPLTLWLGRTLDQPRLLSLWTLVVAVGFYLVIKAAQARYQTLGEVKERPASDRFLMGLLSGVGVMALLSAVLVGAGVFTWAELMPALAGDTQATQAVVLLLAALPALVRLVKTARTPTMGLVLYAAVLVGSRADDLAAWRVGMQWGAVALVSAFLVYLAVRQHREGQRIATELREMRARLGLTVTA</sequence>
<keyword evidence="3" id="KW-1185">Reference proteome</keyword>
<feature type="transmembrane region" description="Helical" evidence="1">
    <location>
        <begin position="178"/>
        <end position="199"/>
    </location>
</feature>
<evidence type="ECO:0000313" key="3">
    <source>
        <dbReference type="Proteomes" id="UP000484842"/>
    </source>
</evidence>
<accession>A0A7X1NU68</accession>
<keyword evidence="1" id="KW-0472">Membrane</keyword>
<proteinExistence type="predicted"/>
<dbReference type="RefSeq" id="WP_152868401.1">
    <property type="nucleotide sequence ID" value="NZ_WBSL01000001.1"/>
</dbReference>
<dbReference type="EMBL" id="WBSL01000001">
    <property type="protein sequence ID" value="MPY65414.1"/>
    <property type="molecule type" value="Genomic_DNA"/>
</dbReference>
<feature type="transmembrane region" description="Helical" evidence="1">
    <location>
        <begin position="53"/>
        <end position="71"/>
    </location>
</feature>
<keyword evidence="1" id="KW-1133">Transmembrane helix</keyword>